<dbReference type="Proteomes" id="UP000425178">
    <property type="component" value="Chromosome"/>
</dbReference>
<evidence type="ECO:0000256" key="3">
    <source>
        <dbReference type="ARBA" id="ARBA00022679"/>
    </source>
</evidence>
<dbReference type="PANTHER" id="PTHR12526">
    <property type="entry name" value="GLYCOSYLTRANSFERASE"/>
    <property type="match status" value="1"/>
</dbReference>
<dbReference type="KEGG" id="ccoe:CETAM_12300"/>
<dbReference type="AlphaFoldDB" id="A0A6B8VZP9"/>
<keyword evidence="3 6" id="KW-0808">Transferase</keyword>
<feature type="domain" description="Glycosyltransferase subfamily 4-like N-terminal" evidence="5">
    <location>
        <begin position="17"/>
        <end position="180"/>
    </location>
</feature>
<gene>
    <name evidence="6" type="primary">pimB2</name>
    <name evidence="6" type="ORF">CETAM_12300</name>
</gene>
<dbReference type="EC" id="2.4.1.345" evidence="6"/>
<dbReference type="GO" id="GO:0043750">
    <property type="term" value="F:phosphatidylinositol alpha-mannosyltransferase activity"/>
    <property type="evidence" value="ECO:0007669"/>
    <property type="project" value="UniProtKB-EC"/>
</dbReference>
<dbReference type="CDD" id="cd03801">
    <property type="entry name" value="GT4_PimA-like"/>
    <property type="match status" value="1"/>
</dbReference>
<dbReference type="EMBL" id="CP046453">
    <property type="protein sequence ID" value="QGU05691.1"/>
    <property type="molecule type" value="Genomic_DNA"/>
</dbReference>
<proteinExistence type="inferred from homology"/>
<name>A0A6B8VZP9_9CORY</name>
<evidence type="ECO:0000259" key="5">
    <source>
        <dbReference type="Pfam" id="PF13439"/>
    </source>
</evidence>
<dbReference type="PANTHER" id="PTHR12526:SF640">
    <property type="entry name" value="COLANIC ACID BIOSYNTHESIS GLYCOSYLTRANSFERASE WCAL-RELATED"/>
    <property type="match status" value="1"/>
</dbReference>
<sequence>MKILLLCWRDSTHPQGGGSERYLERVGEYLAGRGHEVVYRTAGHTDAPRRSHRNGVRFSRSGGKFTVYPRAWVGILLGRVGIGTLGDIDVVVDTQNGIPFFARLVAGRPTVLLTHHRHKEQWPVAGRALAVLGWFLESQVAPRVYRGAQYVTVSESSRADLIELGVREEDITIIRNGLDPVPESIPLLDGNGATHLVTLSRLVPHKQIEHAMDTLAQLPGNVVLDVIGSGWWEDELRQYAQTRGVVDRVCFHGQVTEDYKHALLARATVHLMPSRKEGWGLAVMEAAQHGVPTIGYRTAGGLRNSVLDRETGLLADSPAELTELTARLLADAEFTHRLGEAARKRAEGFSWAQTGGRFEELLTAIAQATPRRG</sequence>
<feature type="domain" description="Glycosyl transferase family 1" evidence="4">
    <location>
        <begin position="196"/>
        <end position="345"/>
    </location>
</feature>
<evidence type="ECO:0000313" key="6">
    <source>
        <dbReference type="EMBL" id="QGU05691.1"/>
    </source>
</evidence>
<accession>A0A6B8VZP9</accession>
<dbReference type="Pfam" id="PF13439">
    <property type="entry name" value="Glyco_transf_4"/>
    <property type="match status" value="1"/>
</dbReference>
<evidence type="ECO:0000259" key="4">
    <source>
        <dbReference type="Pfam" id="PF00534"/>
    </source>
</evidence>
<dbReference type="RefSeq" id="WP_156229108.1">
    <property type="nucleotide sequence ID" value="NZ_CP046453.1"/>
</dbReference>
<comment type="similarity">
    <text evidence="1">Belongs to the glycosyltransferase group 1 family. Glycosyltransferase 4 subfamily.</text>
</comment>
<protein>
    <submittedName>
        <fullName evidence="6">GDP-mannose-dependent alpha-(1-6)-phosphatidylinositol monomannoside mannosyltransferase</fullName>
        <ecNumber evidence="6">2.4.1.345</ecNumber>
    </submittedName>
</protein>
<keyword evidence="7" id="KW-1185">Reference proteome</keyword>
<organism evidence="6 7">
    <name type="scientific">Corynebacterium comes</name>
    <dbReference type="NCBI Taxonomy" id="2675218"/>
    <lineage>
        <taxon>Bacteria</taxon>
        <taxon>Bacillati</taxon>
        <taxon>Actinomycetota</taxon>
        <taxon>Actinomycetes</taxon>
        <taxon>Mycobacteriales</taxon>
        <taxon>Corynebacteriaceae</taxon>
        <taxon>Corynebacterium</taxon>
    </lineage>
</organism>
<dbReference type="Pfam" id="PF00534">
    <property type="entry name" value="Glycos_transf_1"/>
    <property type="match status" value="1"/>
</dbReference>
<dbReference type="Gene3D" id="3.40.50.2000">
    <property type="entry name" value="Glycogen Phosphorylase B"/>
    <property type="match status" value="2"/>
</dbReference>
<dbReference type="InterPro" id="IPR028098">
    <property type="entry name" value="Glyco_trans_4-like_N"/>
</dbReference>
<dbReference type="InterPro" id="IPR001296">
    <property type="entry name" value="Glyco_trans_1"/>
</dbReference>
<evidence type="ECO:0000313" key="7">
    <source>
        <dbReference type="Proteomes" id="UP000425178"/>
    </source>
</evidence>
<keyword evidence="2 6" id="KW-0328">Glycosyltransferase</keyword>
<dbReference type="SUPFAM" id="SSF53756">
    <property type="entry name" value="UDP-Glycosyltransferase/glycogen phosphorylase"/>
    <property type="match status" value="1"/>
</dbReference>
<evidence type="ECO:0000256" key="2">
    <source>
        <dbReference type="ARBA" id="ARBA00022676"/>
    </source>
</evidence>
<reference evidence="6 7" key="1">
    <citation type="journal article" date="2021" name="Int. J. Syst. Evol. Microbiol.">
        <title>Classification of three corynebacterial strains isolated from a small paddock in North Rhine-Westphalia: proposal of &lt;i&gt;Corynebacterium kalinowskii&lt;/i&gt; sp. nov., &lt;i&gt;Corynebacterium comes&lt;/i&gt; sp. nov. and &lt;i&gt;Corynebacterium occultum&lt;/i&gt; sp. nov.</title>
        <authorList>
            <person name="Schaffert L."/>
            <person name="Ruwe M."/>
            <person name="Milse J."/>
            <person name="Hanuschka K."/>
            <person name="Ortseifen V."/>
            <person name="Droste J."/>
            <person name="Brandt D."/>
            <person name="Schl L."/>
            <person name="Kutter Y."/>
            <person name="Vinke S."/>
            <person name="Vieh P."/>
            <person name="Jacob L."/>
            <person name="L N.C."/>
            <person name="Schulte-Berndt E."/>
            <person name="Hain C."/>
            <person name="Linder M."/>
            <person name="Schmidt P."/>
            <person name="Wollenschl L."/>
            <person name="Luttermann T."/>
            <person name="Thieme E."/>
            <person name="Hassa J."/>
            <person name="Haak M."/>
            <person name="Wittchen M."/>
            <person name="Mentz A."/>
            <person name="Persicke M."/>
            <person name="Busche T."/>
            <person name="R C."/>
        </authorList>
    </citation>
    <scope>NUCLEOTIDE SEQUENCE [LARGE SCALE GENOMIC DNA]</scope>
    <source>
        <strain evidence="6 7">2019</strain>
    </source>
</reference>
<evidence type="ECO:0000256" key="1">
    <source>
        <dbReference type="ARBA" id="ARBA00009481"/>
    </source>
</evidence>